<reference evidence="2 3" key="1">
    <citation type="submission" date="2022-11" db="EMBL/GenBank/DDBJ databases">
        <title>Nonomuraea corallina sp. nov., a new species of the genus Nonomuraea isolated from sea side sediment in Thai sea.</title>
        <authorList>
            <person name="Ngamcharungchit C."/>
            <person name="Matsumoto A."/>
            <person name="Suriyachadkun C."/>
            <person name="Panbangred W."/>
            <person name="Inahashi Y."/>
            <person name="Intra B."/>
        </authorList>
    </citation>
    <scope>NUCLEOTIDE SEQUENCE [LARGE SCALE GENOMIC DNA]</scope>
    <source>
        <strain evidence="2 3">DSM 43553</strain>
    </source>
</reference>
<dbReference type="InterPro" id="IPR050765">
    <property type="entry name" value="Riboflavin_Biosynth_HTPR"/>
</dbReference>
<dbReference type="EMBL" id="JAPNUD010000022">
    <property type="protein sequence ID" value="MDA0641229.1"/>
    <property type="molecule type" value="Genomic_DNA"/>
</dbReference>
<organism evidence="2 3">
    <name type="scientific">Nonomuraea ferruginea</name>
    <dbReference type="NCBI Taxonomy" id="46174"/>
    <lineage>
        <taxon>Bacteria</taxon>
        <taxon>Bacillati</taxon>
        <taxon>Actinomycetota</taxon>
        <taxon>Actinomycetes</taxon>
        <taxon>Streptosporangiales</taxon>
        <taxon>Streptosporangiaceae</taxon>
        <taxon>Nonomuraea</taxon>
    </lineage>
</organism>
<comment type="caution">
    <text evidence="2">The sequence shown here is derived from an EMBL/GenBank/DDBJ whole genome shotgun (WGS) entry which is preliminary data.</text>
</comment>
<dbReference type="PANTHER" id="PTHR38011">
    <property type="entry name" value="DIHYDROFOLATE REDUCTASE FAMILY PROTEIN (AFU_ORTHOLOGUE AFUA_8G06820)"/>
    <property type="match status" value="1"/>
</dbReference>
<dbReference type="Pfam" id="PF01872">
    <property type="entry name" value="RibD_C"/>
    <property type="match status" value="1"/>
</dbReference>
<dbReference type="InterPro" id="IPR002734">
    <property type="entry name" value="RibDG_C"/>
</dbReference>
<name>A0ABT4SVD5_9ACTN</name>
<dbReference type="Proteomes" id="UP001212498">
    <property type="component" value="Unassembled WGS sequence"/>
</dbReference>
<sequence>MSDVVLNMTVSVDGFATGPDEDLERLHRWIFAESAEDAEIRAEFAAEPGAYVMGMGMFRSGLEPWGDAPPFPHPVFVLSHTEREPLVKPPATFTFVTGGIEDAVARARAAAGERDVWVVGGADVCRQALAAGLVGELRLHVAHVLLGDGLPLFGKLPLPADLEEVRTVTTPGMTHLTFRVARNA</sequence>
<proteinExistence type="predicted"/>
<accession>A0ABT4SVD5</accession>
<evidence type="ECO:0000313" key="2">
    <source>
        <dbReference type="EMBL" id="MDA0641229.1"/>
    </source>
</evidence>
<dbReference type="InterPro" id="IPR024072">
    <property type="entry name" value="DHFR-like_dom_sf"/>
</dbReference>
<evidence type="ECO:0000259" key="1">
    <source>
        <dbReference type="Pfam" id="PF01872"/>
    </source>
</evidence>
<gene>
    <name evidence="2" type="ORF">OUY24_11420</name>
</gene>
<feature type="domain" description="Bacterial bifunctional deaminase-reductase C-terminal" evidence="1">
    <location>
        <begin position="4"/>
        <end position="169"/>
    </location>
</feature>
<dbReference type="SUPFAM" id="SSF53597">
    <property type="entry name" value="Dihydrofolate reductase-like"/>
    <property type="match status" value="1"/>
</dbReference>
<dbReference type="RefSeq" id="WP_271276208.1">
    <property type="nucleotide sequence ID" value="NZ_BAABFD010000002.1"/>
</dbReference>
<dbReference type="Gene3D" id="3.40.430.10">
    <property type="entry name" value="Dihydrofolate Reductase, subunit A"/>
    <property type="match status" value="1"/>
</dbReference>
<evidence type="ECO:0000313" key="3">
    <source>
        <dbReference type="Proteomes" id="UP001212498"/>
    </source>
</evidence>
<dbReference type="PANTHER" id="PTHR38011:SF12">
    <property type="entry name" value="BIFUNCTIONAL DEAMINASE-REDUCTASE DOMAIN PROTEIN"/>
    <property type="match status" value="1"/>
</dbReference>
<protein>
    <submittedName>
        <fullName evidence="2">Dihydrofolate reductase family protein</fullName>
    </submittedName>
</protein>
<keyword evidence="3" id="KW-1185">Reference proteome</keyword>